<gene>
    <name evidence="1" type="ORF">AC499_0759</name>
</gene>
<name>A0ABR5KRX6_PSEAV</name>
<comment type="caution">
    <text evidence="1">The sequence shown here is derived from an EMBL/GenBank/DDBJ whole genome shotgun (WGS) entry which is preliminary data.</text>
</comment>
<reference evidence="1 2" key="1">
    <citation type="submission" date="2015-10" db="EMBL/GenBank/DDBJ databases">
        <title>Comparative genomics and high-throughput reverse genetic screens identify a new phytobacterial MAMP and an Arabidopsis receptor required for immune elicitation.</title>
        <authorList>
            <person name="Mott G.A."/>
            <person name="Thakur S."/>
            <person name="Wang P.W."/>
            <person name="Desveaux D."/>
            <person name="Guttman D.S."/>
        </authorList>
    </citation>
    <scope>NUCLEOTIDE SEQUENCE [LARGE SCALE GENOMIC DNA]</scope>
    <source>
        <strain evidence="1 2">107</strain>
    </source>
</reference>
<keyword evidence="2" id="KW-1185">Reference proteome</keyword>
<sequence>MGSNPAITSMMIEQGKEWLLDNKTISSMHVSCIYQRDVSKAQKQVDENNDSLYSKLYGESKLTPCILKDNATLADIQATALKSLNLKVDAVVGDIRTGNTNDYAEGGYTVKTVHVMAKKQAAS</sequence>
<dbReference type="EMBL" id="LGLK01000057">
    <property type="protein sequence ID" value="KPC17557.1"/>
    <property type="molecule type" value="Genomic_DNA"/>
</dbReference>
<accession>A0ABR5KRX6</accession>
<proteinExistence type="predicted"/>
<organism evidence="1 2">
    <name type="scientific">Pseudomonas amygdali pv. lachrymans</name>
    <name type="common">Pseudomonas syringae pv. lachrymans</name>
    <dbReference type="NCBI Taxonomy" id="53707"/>
    <lineage>
        <taxon>Bacteria</taxon>
        <taxon>Pseudomonadati</taxon>
        <taxon>Pseudomonadota</taxon>
        <taxon>Gammaproteobacteria</taxon>
        <taxon>Pseudomonadales</taxon>
        <taxon>Pseudomonadaceae</taxon>
        <taxon>Pseudomonas</taxon>
        <taxon>Pseudomonas amygdali</taxon>
    </lineage>
</organism>
<dbReference type="Proteomes" id="UP000037943">
    <property type="component" value="Unassembled WGS sequence"/>
</dbReference>
<protein>
    <submittedName>
        <fullName evidence="1">Uncharacterized protein</fullName>
    </submittedName>
</protein>
<evidence type="ECO:0000313" key="2">
    <source>
        <dbReference type="Proteomes" id="UP000037943"/>
    </source>
</evidence>
<evidence type="ECO:0000313" key="1">
    <source>
        <dbReference type="EMBL" id="KPC17557.1"/>
    </source>
</evidence>